<comment type="similarity">
    <text evidence="1">Belongs to the 4-oxalocrotonate tautomerase family.</text>
</comment>
<dbReference type="PANTHER" id="PTHR35530:SF1">
    <property type="entry name" value="2-HYDROXYMUCONATE TAUTOMERASE"/>
    <property type="match status" value="1"/>
</dbReference>
<dbReference type="Gene3D" id="3.30.429.10">
    <property type="entry name" value="Macrophage Migration Inhibitory Factor"/>
    <property type="match status" value="1"/>
</dbReference>
<dbReference type="InterPro" id="IPR004370">
    <property type="entry name" value="4-OT-like_dom"/>
</dbReference>
<proteinExistence type="inferred from homology"/>
<dbReference type="Pfam" id="PF01361">
    <property type="entry name" value="Tautomerase"/>
    <property type="match status" value="1"/>
</dbReference>
<sequence length="87" mass="9132">MPIIEFHLLEGRTVDQKRRLCDAVTKTVVDVLGVRREQVRILIHNLPPENFSVAGITALDQAAGSGAAKAVTEAPANGATNGKGVSA</sequence>
<reference evidence="4" key="1">
    <citation type="journal article" date="2016" name="Appl. Environ. Microbiol.">
        <title>Functional Metagenomics of a Biostimulated Petroleum-Contaminated Soil Reveals an Extraordinary Diversity of Extradiol Dioxygenases.</title>
        <authorList>
            <person name="Terron-Gonzalez L."/>
            <person name="Martin-Cabello G."/>
            <person name="Ferrer M."/>
            <person name="Santero E."/>
        </authorList>
    </citation>
    <scope>NUCLEOTIDE SEQUENCE</scope>
</reference>
<dbReference type="InterPro" id="IPR014347">
    <property type="entry name" value="Tautomerase/MIF_sf"/>
</dbReference>
<organism evidence="4">
    <name type="scientific">uncultured bacterium UPO41</name>
    <dbReference type="NCBI Taxonomy" id="1776966"/>
    <lineage>
        <taxon>Bacteria</taxon>
        <taxon>environmental samples</taxon>
    </lineage>
</organism>
<keyword evidence="2" id="KW-0413">Isomerase</keyword>
<evidence type="ECO:0000313" key="4">
    <source>
        <dbReference type="EMBL" id="AMK59108.1"/>
    </source>
</evidence>
<evidence type="ECO:0000259" key="3">
    <source>
        <dbReference type="Pfam" id="PF01361"/>
    </source>
</evidence>
<feature type="domain" description="4-oxalocrotonate tautomerase-like" evidence="3">
    <location>
        <begin position="2"/>
        <end position="55"/>
    </location>
</feature>
<dbReference type="SUPFAM" id="SSF55331">
    <property type="entry name" value="Tautomerase/MIF"/>
    <property type="match status" value="1"/>
</dbReference>
<dbReference type="GO" id="GO:0016853">
    <property type="term" value="F:isomerase activity"/>
    <property type="evidence" value="ECO:0007669"/>
    <property type="project" value="UniProtKB-KW"/>
</dbReference>
<dbReference type="PANTHER" id="PTHR35530">
    <property type="entry name" value="TAUTOMERASE-RELATED"/>
    <property type="match status" value="1"/>
</dbReference>
<protein>
    <recommendedName>
        <fullName evidence="3">4-oxalocrotonate tautomerase-like domain-containing protein</fullName>
    </recommendedName>
</protein>
<name>A0A126SXT3_9BACT</name>
<dbReference type="AlphaFoldDB" id="A0A126SXT3"/>
<dbReference type="EMBL" id="KU144969">
    <property type="protein sequence ID" value="AMK59108.1"/>
    <property type="molecule type" value="Genomic_DNA"/>
</dbReference>
<evidence type="ECO:0000256" key="1">
    <source>
        <dbReference type="ARBA" id="ARBA00006723"/>
    </source>
</evidence>
<accession>A0A126SXT3</accession>
<evidence type="ECO:0000256" key="2">
    <source>
        <dbReference type="ARBA" id="ARBA00023235"/>
    </source>
</evidence>